<evidence type="ECO:0000256" key="1">
    <source>
        <dbReference type="ARBA" id="ARBA00001946"/>
    </source>
</evidence>
<protein>
    <submittedName>
        <fullName evidence="7">3-deoxy-D-manno-octulosonate 8-phosphate phosphatase, YrbI family</fullName>
        <ecNumber evidence="7">3.1.3.-</ecNumber>
    </submittedName>
</protein>
<dbReference type="SUPFAM" id="SSF56784">
    <property type="entry name" value="HAD-like"/>
    <property type="match status" value="1"/>
</dbReference>
<dbReference type="SFLD" id="SFLDG01138">
    <property type="entry name" value="C1.6.2:_Deoxy-d-mannose-octulo"/>
    <property type="match status" value="1"/>
</dbReference>
<comment type="caution">
    <text evidence="7">The sequence shown here is derived from an EMBL/GenBank/DDBJ whole genome shotgun (WGS) entry which is preliminary data.</text>
</comment>
<dbReference type="EMBL" id="AFIJ01000008">
    <property type="protein sequence ID" value="EGL41947.1"/>
    <property type="molecule type" value="Genomic_DNA"/>
</dbReference>
<evidence type="ECO:0000256" key="5">
    <source>
        <dbReference type="ARBA" id="ARBA00022801"/>
    </source>
</evidence>
<evidence type="ECO:0000256" key="4">
    <source>
        <dbReference type="ARBA" id="ARBA00022723"/>
    </source>
</evidence>
<comment type="cofactor">
    <cofactor evidence="1">
        <name>Mg(2+)</name>
        <dbReference type="ChEBI" id="CHEBI:18420"/>
    </cofactor>
</comment>
<evidence type="ECO:0000313" key="7">
    <source>
        <dbReference type="EMBL" id="EGL41947.1"/>
    </source>
</evidence>
<dbReference type="InterPro" id="IPR050793">
    <property type="entry name" value="CMP-NeuNAc_synthase"/>
</dbReference>
<dbReference type="NCBIfam" id="TIGR01662">
    <property type="entry name" value="HAD-SF-IIIA"/>
    <property type="match status" value="1"/>
</dbReference>
<evidence type="ECO:0000256" key="2">
    <source>
        <dbReference type="ARBA" id="ARBA00005893"/>
    </source>
</evidence>
<dbReference type="NCBIfam" id="TIGR01670">
    <property type="entry name" value="KdsC-phosphatas"/>
    <property type="match status" value="1"/>
</dbReference>
<dbReference type="Pfam" id="PF08282">
    <property type="entry name" value="Hydrolase_3"/>
    <property type="match status" value="1"/>
</dbReference>
<name>A0ABN0D1E1_9FIRM</name>
<proteinExistence type="inferred from homology"/>
<accession>A0ABN0D1E1</accession>
<dbReference type="InterPro" id="IPR010023">
    <property type="entry name" value="KdsC_fam"/>
</dbReference>
<dbReference type="SFLD" id="SFLDS00003">
    <property type="entry name" value="Haloacid_Dehalogenase"/>
    <property type="match status" value="1"/>
</dbReference>
<organism evidence="7 8">
    <name type="scientific">Megasphaera lornae</name>
    <dbReference type="NCBI Taxonomy" id="1000568"/>
    <lineage>
        <taxon>Bacteria</taxon>
        <taxon>Bacillati</taxon>
        <taxon>Bacillota</taxon>
        <taxon>Negativicutes</taxon>
        <taxon>Veillonellales</taxon>
        <taxon>Veillonellaceae</taxon>
        <taxon>Megasphaera</taxon>
    </lineage>
</organism>
<dbReference type="EC" id="3.1.3.-" evidence="7"/>
<keyword evidence="4" id="KW-0479">Metal-binding</keyword>
<dbReference type="GO" id="GO:0016787">
    <property type="term" value="F:hydrolase activity"/>
    <property type="evidence" value="ECO:0007669"/>
    <property type="project" value="UniProtKB-KW"/>
</dbReference>
<dbReference type="CDD" id="cd01630">
    <property type="entry name" value="HAD_KDO-like"/>
    <property type="match status" value="1"/>
</dbReference>
<comment type="similarity">
    <text evidence="2">Belongs to the KdsC family.</text>
</comment>
<evidence type="ECO:0000256" key="6">
    <source>
        <dbReference type="ARBA" id="ARBA00022842"/>
    </source>
</evidence>
<reference evidence="7 8" key="1">
    <citation type="submission" date="2011-04" db="EMBL/GenBank/DDBJ databases">
        <authorList>
            <person name="Harkins D.M."/>
            <person name="Madupu R."/>
            <person name="Durkin A.S."/>
            <person name="Torralba M."/>
            <person name="Methe B."/>
            <person name="Sutton G.G."/>
            <person name="Nelson K.E."/>
        </authorList>
    </citation>
    <scope>NUCLEOTIDE SEQUENCE [LARGE SCALE GENOMIC DNA]</scope>
    <source>
        <strain evidence="7 8">UPII 199-6</strain>
    </source>
</reference>
<evidence type="ECO:0000256" key="3">
    <source>
        <dbReference type="ARBA" id="ARBA00011881"/>
    </source>
</evidence>
<dbReference type="PANTHER" id="PTHR21485">
    <property type="entry name" value="HAD SUPERFAMILY MEMBERS CMAS AND KDSC"/>
    <property type="match status" value="1"/>
</dbReference>
<dbReference type="InterPro" id="IPR023214">
    <property type="entry name" value="HAD_sf"/>
</dbReference>
<dbReference type="PANTHER" id="PTHR21485:SF3">
    <property type="entry name" value="N-ACYLNEURAMINATE CYTIDYLYLTRANSFERASE"/>
    <property type="match status" value="1"/>
</dbReference>
<sequence length="178" mass="19613">MMVPLTALRAVALDVDGVLTDGTLYYGARGEIMKAFSARDGMGISLARLGGLQPVIITGRTSTPVAKRAADLKIKYVFQGKENKWQTARDVCRTLQIDIQELAYMGDDWNDLQVLRNCGFSGAPADACQEVRQAVQWVSSYKGGQGAVREWIEYILRAQGKWQDVVSAYDTSVSEICQ</sequence>
<dbReference type="InterPro" id="IPR036412">
    <property type="entry name" value="HAD-like_sf"/>
</dbReference>
<dbReference type="Proteomes" id="UP000004018">
    <property type="component" value="Unassembled WGS sequence"/>
</dbReference>
<dbReference type="Gene3D" id="3.40.50.1000">
    <property type="entry name" value="HAD superfamily/HAD-like"/>
    <property type="match status" value="1"/>
</dbReference>
<comment type="subunit">
    <text evidence="3">Homotetramer.</text>
</comment>
<dbReference type="PIRSF" id="PIRSF006118">
    <property type="entry name" value="KDO8-P_Ptase"/>
    <property type="match status" value="1"/>
</dbReference>
<keyword evidence="5 7" id="KW-0378">Hydrolase</keyword>
<dbReference type="SFLD" id="SFLDG01136">
    <property type="entry name" value="C1.6:_Phosphoserine_Phosphatas"/>
    <property type="match status" value="1"/>
</dbReference>
<evidence type="ECO:0000313" key="8">
    <source>
        <dbReference type="Proteomes" id="UP000004018"/>
    </source>
</evidence>
<keyword evidence="8" id="KW-1185">Reference proteome</keyword>
<gene>
    <name evidence="7" type="ORF">HMPREF1039_0028</name>
</gene>
<keyword evidence="6" id="KW-0460">Magnesium</keyword>
<dbReference type="RefSeq" id="WP_007390737.1">
    <property type="nucleotide sequence ID" value="NZ_AFIJ01000008.1"/>
</dbReference>
<dbReference type="InterPro" id="IPR006549">
    <property type="entry name" value="HAD-SF_hydro_IIIA"/>
</dbReference>